<protein>
    <submittedName>
        <fullName evidence="2">Uncharacterized protein</fullName>
    </submittedName>
</protein>
<evidence type="ECO:0000256" key="1">
    <source>
        <dbReference type="SAM" id="Phobius"/>
    </source>
</evidence>
<accession>A0A0C2JYL7</accession>
<comment type="caution">
    <text evidence="2">The sequence shown here is derived from an EMBL/GenBank/DDBJ whole genome shotgun (WGS) entry which is preliminary data.</text>
</comment>
<evidence type="ECO:0000313" key="2">
    <source>
        <dbReference type="EMBL" id="KII74603.1"/>
    </source>
</evidence>
<evidence type="ECO:0000313" key="3">
    <source>
        <dbReference type="Proteomes" id="UP000031668"/>
    </source>
</evidence>
<proteinExistence type="predicted"/>
<keyword evidence="3" id="KW-1185">Reference proteome</keyword>
<feature type="transmembrane region" description="Helical" evidence="1">
    <location>
        <begin position="65"/>
        <end position="84"/>
    </location>
</feature>
<reference evidence="2 3" key="1">
    <citation type="journal article" date="2014" name="Genome Biol. Evol.">
        <title>The genome of the myxosporean Thelohanellus kitauei shows adaptations to nutrient acquisition within its fish host.</title>
        <authorList>
            <person name="Yang Y."/>
            <person name="Xiong J."/>
            <person name="Zhou Z."/>
            <person name="Huo F."/>
            <person name="Miao W."/>
            <person name="Ran C."/>
            <person name="Liu Y."/>
            <person name="Zhang J."/>
            <person name="Feng J."/>
            <person name="Wang M."/>
            <person name="Wang M."/>
            <person name="Wang L."/>
            <person name="Yao B."/>
        </authorList>
    </citation>
    <scope>NUCLEOTIDE SEQUENCE [LARGE SCALE GENOMIC DNA]</scope>
    <source>
        <strain evidence="2">Wuqing</strain>
    </source>
</reference>
<gene>
    <name evidence="2" type="ORF">RF11_12478</name>
</gene>
<name>A0A0C2JYL7_THEKT</name>
<organism evidence="2 3">
    <name type="scientific">Thelohanellus kitauei</name>
    <name type="common">Myxosporean</name>
    <dbReference type="NCBI Taxonomy" id="669202"/>
    <lineage>
        <taxon>Eukaryota</taxon>
        <taxon>Metazoa</taxon>
        <taxon>Cnidaria</taxon>
        <taxon>Myxozoa</taxon>
        <taxon>Myxosporea</taxon>
        <taxon>Bivalvulida</taxon>
        <taxon>Platysporina</taxon>
        <taxon>Myxobolidae</taxon>
        <taxon>Thelohanellus</taxon>
    </lineage>
</organism>
<feature type="transmembrane region" description="Helical" evidence="1">
    <location>
        <begin position="28"/>
        <end position="53"/>
    </location>
</feature>
<keyword evidence="1" id="KW-1133">Transmembrane helix</keyword>
<dbReference type="Proteomes" id="UP000031668">
    <property type="component" value="Unassembled WGS sequence"/>
</dbReference>
<keyword evidence="1" id="KW-0472">Membrane</keyword>
<dbReference type="AlphaFoldDB" id="A0A0C2JYL7"/>
<keyword evidence="1" id="KW-0812">Transmembrane</keyword>
<dbReference type="EMBL" id="JWZT01000338">
    <property type="protein sequence ID" value="KII74603.1"/>
    <property type="molecule type" value="Genomic_DNA"/>
</dbReference>
<sequence length="129" mass="14783">MSSDSIDDNFENIYFECSKNECEKYRNFSAVATILLLVSISITLIRVCGQISIHRNGEETKNTKMPVVESLVVLMILITFHTLAKVSFSMRDRDQCIYGVKFCLLKKNRLVVHVKELTSRHSFIYGDAL</sequence>